<feature type="region of interest" description="Disordered" evidence="8">
    <location>
        <begin position="419"/>
        <end position="442"/>
    </location>
</feature>
<name>A0A4S3TPC9_9EURY</name>
<dbReference type="OrthoDB" id="27270at2157"/>
<dbReference type="EMBL" id="RBZW01000021">
    <property type="protein sequence ID" value="THE65073.1"/>
    <property type="molecule type" value="Genomic_DNA"/>
</dbReference>
<comment type="caution">
    <text evidence="10">The sequence shown here is derived from an EMBL/GenBank/DDBJ whole genome shotgun (WGS) entry which is preliminary data.</text>
</comment>
<evidence type="ECO:0000256" key="2">
    <source>
        <dbReference type="ARBA" id="ARBA00022670"/>
    </source>
</evidence>
<evidence type="ECO:0000256" key="5">
    <source>
        <dbReference type="ARBA" id="ARBA00022825"/>
    </source>
</evidence>
<sequence>MGLTRRQALQATAVGVTAVVGSQPASALGDDERVLIHPDGPLTEAIAGLEALEGGVRLEYDNFDFLAATVPASVRDELEADSRIALVEDDPRVDLQTGAGGGHHHRRIDLIDDVTGPIDDGLVGDDGLIGGGGGDCTVHPPERPSWGWERIGADEVEETGDSVDIAILDTGIETAHCDLEVAGGYNATGMPGDYEDRHGHGTHCAGIAGALENDIGVVGVAPEANCYAVKVLDDDGQGYHSWLAAGIDWCLSNDIEIASLSVGGTESTDAMDTAIEAAAAAGHLVIGAAGNEGNSGGESCGADNVTYPATHDDVLAVAATDDDDSLAAYSSVGEAVGLVAPGSSISSTDIGNDYATRSGTSMACPHVAGVAGLVWAQYDADGPGPGADVRAILEDSAESMTDACWDGHGLVDATAAIESATERDSDGARDDASDSGASTDGSASLWSRVRTAIAQLLEWLFG</sequence>
<dbReference type="Proteomes" id="UP000318864">
    <property type="component" value="Unassembled WGS sequence"/>
</dbReference>
<dbReference type="InterPro" id="IPR036852">
    <property type="entry name" value="Peptidase_S8/S53_dom_sf"/>
</dbReference>
<dbReference type="InterPro" id="IPR015500">
    <property type="entry name" value="Peptidase_S8_subtilisin-rel"/>
</dbReference>
<dbReference type="Pfam" id="PF00082">
    <property type="entry name" value="Peptidase_S8"/>
    <property type="match status" value="1"/>
</dbReference>
<dbReference type="InterPro" id="IPR023828">
    <property type="entry name" value="Peptidase_S8_Ser-AS"/>
</dbReference>
<dbReference type="InterPro" id="IPR000209">
    <property type="entry name" value="Peptidase_S8/S53_dom"/>
</dbReference>
<evidence type="ECO:0000256" key="4">
    <source>
        <dbReference type="ARBA" id="ARBA00022801"/>
    </source>
</evidence>
<keyword evidence="2 6" id="KW-0645">Protease</keyword>
<feature type="compositionally biased region" description="Basic and acidic residues" evidence="8">
    <location>
        <begin position="420"/>
        <end position="432"/>
    </location>
</feature>
<evidence type="ECO:0000256" key="7">
    <source>
        <dbReference type="RuleBase" id="RU003355"/>
    </source>
</evidence>
<dbReference type="SUPFAM" id="SSF52743">
    <property type="entry name" value="Subtilisin-like"/>
    <property type="match status" value="1"/>
</dbReference>
<dbReference type="AlphaFoldDB" id="A0A4S3TPC9"/>
<dbReference type="InterPro" id="IPR023827">
    <property type="entry name" value="Peptidase_S8_Asp-AS"/>
</dbReference>
<evidence type="ECO:0000259" key="9">
    <source>
        <dbReference type="Pfam" id="PF00082"/>
    </source>
</evidence>
<dbReference type="GO" id="GO:0006508">
    <property type="term" value="P:proteolysis"/>
    <property type="evidence" value="ECO:0007669"/>
    <property type="project" value="UniProtKB-KW"/>
</dbReference>
<dbReference type="CDD" id="cd07477">
    <property type="entry name" value="Peptidases_S8_Subtilisin_subset"/>
    <property type="match status" value="1"/>
</dbReference>
<keyword evidence="5 6" id="KW-0720">Serine protease</keyword>
<comment type="similarity">
    <text evidence="1 6 7">Belongs to the peptidase S8 family.</text>
</comment>
<evidence type="ECO:0000313" key="11">
    <source>
        <dbReference type="Proteomes" id="UP000318864"/>
    </source>
</evidence>
<accession>A0A4S3TPC9</accession>
<dbReference type="InterPro" id="IPR006311">
    <property type="entry name" value="TAT_signal"/>
</dbReference>
<dbReference type="PROSITE" id="PS00136">
    <property type="entry name" value="SUBTILASE_ASP"/>
    <property type="match status" value="1"/>
</dbReference>
<proteinExistence type="inferred from homology"/>
<dbReference type="RefSeq" id="WP_141464096.1">
    <property type="nucleotide sequence ID" value="NZ_RBZW01000021.1"/>
</dbReference>
<dbReference type="InterPro" id="IPR022398">
    <property type="entry name" value="Peptidase_S8_His-AS"/>
</dbReference>
<dbReference type="Gene3D" id="3.40.50.200">
    <property type="entry name" value="Peptidase S8/S53 domain"/>
    <property type="match status" value="1"/>
</dbReference>
<dbReference type="PRINTS" id="PR00723">
    <property type="entry name" value="SUBTILISIN"/>
</dbReference>
<dbReference type="GO" id="GO:0004252">
    <property type="term" value="F:serine-type endopeptidase activity"/>
    <property type="evidence" value="ECO:0007669"/>
    <property type="project" value="UniProtKB-UniRule"/>
</dbReference>
<keyword evidence="11" id="KW-1185">Reference proteome</keyword>
<feature type="active site" description="Charge relay system" evidence="6">
    <location>
        <position position="361"/>
    </location>
</feature>
<protein>
    <submittedName>
        <fullName evidence="10">Peptidase S8</fullName>
    </submittedName>
</protein>
<reference evidence="10 11" key="1">
    <citation type="submission" date="2018-10" db="EMBL/GenBank/DDBJ databases">
        <title>Natronolimnobius sp. XQ-INN 246 isolated from Inner Mongolia Autonomous Region of China.</title>
        <authorList>
            <person name="Xue Q."/>
        </authorList>
    </citation>
    <scope>NUCLEOTIDE SEQUENCE [LARGE SCALE GENOMIC DNA]</scope>
    <source>
        <strain evidence="10 11">XQ-INN 246</strain>
    </source>
</reference>
<keyword evidence="3" id="KW-0479">Metal-binding</keyword>
<evidence type="ECO:0000256" key="3">
    <source>
        <dbReference type="ARBA" id="ARBA00022723"/>
    </source>
</evidence>
<dbReference type="PROSITE" id="PS51892">
    <property type="entry name" value="SUBTILASE"/>
    <property type="match status" value="1"/>
</dbReference>
<dbReference type="PANTHER" id="PTHR43806:SF11">
    <property type="entry name" value="CEREVISIN-RELATED"/>
    <property type="match status" value="1"/>
</dbReference>
<feature type="active site" description="Charge relay system" evidence="6">
    <location>
        <position position="169"/>
    </location>
</feature>
<keyword evidence="4 6" id="KW-0378">Hydrolase</keyword>
<dbReference type="InterPro" id="IPR034202">
    <property type="entry name" value="Subtilisin_Carlsberg-like"/>
</dbReference>
<dbReference type="PROSITE" id="PS51318">
    <property type="entry name" value="TAT"/>
    <property type="match status" value="1"/>
</dbReference>
<gene>
    <name evidence="10" type="ORF">D8Y22_07555</name>
</gene>
<dbReference type="PROSITE" id="PS00138">
    <property type="entry name" value="SUBTILASE_SER"/>
    <property type="match status" value="1"/>
</dbReference>
<dbReference type="PROSITE" id="PS00137">
    <property type="entry name" value="SUBTILASE_HIS"/>
    <property type="match status" value="1"/>
</dbReference>
<organism evidence="10 11">
    <name type="scientific">Salinadaptatus halalkaliphilus</name>
    <dbReference type="NCBI Taxonomy" id="2419781"/>
    <lineage>
        <taxon>Archaea</taxon>
        <taxon>Methanobacteriati</taxon>
        <taxon>Methanobacteriota</taxon>
        <taxon>Stenosarchaea group</taxon>
        <taxon>Halobacteria</taxon>
        <taxon>Halobacteriales</taxon>
        <taxon>Natrialbaceae</taxon>
        <taxon>Salinadaptatus</taxon>
    </lineage>
</organism>
<evidence type="ECO:0000256" key="6">
    <source>
        <dbReference type="PROSITE-ProRule" id="PRU01240"/>
    </source>
</evidence>
<feature type="domain" description="Peptidase S8/S53" evidence="9">
    <location>
        <begin position="160"/>
        <end position="401"/>
    </location>
</feature>
<evidence type="ECO:0000256" key="1">
    <source>
        <dbReference type="ARBA" id="ARBA00011073"/>
    </source>
</evidence>
<dbReference type="PANTHER" id="PTHR43806">
    <property type="entry name" value="PEPTIDASE S8"/>
    <property type="match status" value="1"/>
</dbReference>
<feature type="active site" description="Charge relay system" evidence="6">
    <location>
        <position position="200"/>
    </location>
</feature>
<dbReference type="InterPro" id="IPR050131">
    <property type="entry name" value="Peptidase_S8_subtilisin-like"/>
</dbReference>
<evidence type="ECO:0000313" key="10">
    <source>
        <dbReference type="EMBL" id="THE65073.1"/>
    </source>
</evidence>
<evidence type="ECO:0000256" key="8">
    <source>
        <dbReference type="SAM" id="MobiDB-lite"/>
    </source>
</evidence>
<dbReference type="GO" id="GO:0046872">
    <property type="term" value="F:metal ion binding"/>
    <property type="evidence" value="ECO:0007669"/>
    <property type="project" value="UniProtKB-KW"/>
</dbReference>